<evidence type="ECO:0000259" key="5">
    <source>
        <dbReference type="PROSITE" id="PS50931"/>
    </source>
</evidence>
<dbReference type="EMBL" id="JAGQDE010000003">
    <property type="protein sequence ID" value="MBQ0958211.1"/>
    <property type="molecule type" value="Genomic_DNA"/>
</dbReference>
<accession>A0A941BEZ1</accession>
<comment type="similarity">
    <text evidence="1">Belongs to the LysR transcriptional regulatory family.</text>
</comment>
<dbReference type="GO" id="GO:0003700">
    <property type="term" value="F:DNA-binding transcription factor activity"/>
    <property type="evidence" value="ECO:0007669"/>
    <property type="project" value="InterPro"/>
</dbReference>
<reference evidence="6" key="1">
    <citation type="submission" date="2021-04" db="EMBL/GenBank/DDBJ databases">
        <title>The genome sequence of Ideonella sp. 4Y11.</title>
        <authorList>
            <person name="Liu Y."/>
        </authorList>
    </citation>
    <scope>NUCLEOTIDE SEQUENCE</scope>
    <source>
        <strain evidence="6">4Y11</strain>
    </source>
</reference>
<feature type="domain" description="HTH lysR-type" evidence="5">
    <location>
        <begin position="3"/>
        <end position="60"/>
    </location>
</feature>
<dbReference type="PANTHER" id="PTHR30126">
    <property type="entry name" value="HTH-TYPE TRANSCRIPTIONAL REGULATOR"/>
    <property type="match status" value="1"/>
</dbReference>
<name>A0A941BEZ1_9BURK</name>
<dbReference type="InterPro" id="IPR005119">
    <property type="entry name" value="LysR_subst-bd"/>
</dbReference>
<dbReference type="Pfam" id="PF03466">
    <property type="entry name" value="LysR_substrate"/>
    <property type="match status" value="1"/>
</dbReference>
<dbReference type="Proteomes" id="UP000678374">
    <property type="component" value="Unassembled WGS sequence"/>
</dbReference>
<keyword evidence="7" id="KW-1185">Reference proteome</keyword>
<evidence type="ECO:0000313" key="6">
    <source>
        <dbReference type="EMBL" id="MBQ0958211.1"/>
    </source>
</evidence>
<dbReference type="CDD" id="cd08419">
    <property type="entry name" value="PBP2_CbbR_RubisCO_like"/>
    <property type="match status" value="1"/>
</dbReference>
<dbReference type="RefSeq" id="WP_210800731.1">
    <property type="nucleotide sequence ID" value="NZ_JAGQDE010000003.1"/>
</dbReference>
<keyword evidence="2" id="KW-0805">Transcription regulation</keyword>
<dbReference type="AlphaFoldDB" id="A0A941BEZ1"/>
<gene>
    <name evidence="6" type="ORF">KAK06_04515</name>
</gene>
<dbReference type="Pfam" id="PF00126">
    <property type="entry name" value="HTH_1"/>
    <property type="match status" value="1"/>
</dbReference>
<evidence type="ECO:0000313" key="7">
    <source>
        <dbReference type="Proteomes" id="UP000678374"/>
    </source>
</evidence>
<dbReference type="SUPFAM" id="SSF46785">
    <property type="entry name" value="Winged helix' DNA-binding domain"/>
    <property type="match status" value="1"/>
</dbReference>
<evidence type="ECO:0000256" key="4">
    <source>
        <dbReference type="ARBA" id="ARBA00023163"/>
    </source>
</evidence>
<dbReference type="InterPro" id="IPR036388">
    <property type="entry name" value="WH-like_DNA-bd_sf"/>
</dbReference>
<comment type="caution">
    <text evidence="6">The sequence shown here is derived from an EMBL/GenBank/DDBJ whole genome shotgun (WGS) entry which is preliminary data.</text>
</comment>
<dbReference type="GO" id="GO:0000976">
    <property type="term" value="F:transcription cis-regulatory region binding"/>
    <property type="evidence" value="ECO:0007669"/>
    <property type="project" value="TreeGrafter"/>
</dbReference>
<keyword evidence="4" id="KW-0804">Transcription</keyword>
<proteinExistence type="inferred from homology"/>
<dbReference type="Gene3D" id="3.40.190.290">
    <property type="match status" value="1"/>
</dbReference>
<evidence type="ECO:0000256" key="1">
    <source>
        <dbReference type="ARBA" id="ARBA00009437"/>
    </source>
</evidence>
<dbReference type="InterPro" id="IPR000847">
    <property type="entry name" value="LysR_HTH_N"/>
</dbReference>
<keyword evidence="3" id="KW-0238">DNA-binding</keyword>
<evidence type="ECO:0000256" key="2">
    <source>
        <dbReference type="ARBA" id="ARBA00023015"/>
    </source>
</evidence>
<evidence type="ECO:0000256" key="3">
    <source>
        <dbReference type="ARBA" id="ARBA00023125"/>
    </source>
</evidence>
<dbReference type="SUPFAM" id="SSF53850">
    <property type="entry name" value="Periplasmic binding protein-like II"/>
    <property type="match status" value="1"/>
</dbReference>
<sequence>MNPSFRRLRLLLALSRTGSITAAARDCHVSQPTASMQLRELSEALGLPLHEAAGRRVRLTAAGHEVAAAAQRMVDEWEALEQRIAAMKGLEQGRLRVCLASTAKYFLPRMLGPFCQAHPGIDITLEVLNRDRVVQRLREQLDDLYLLSQPPRDIAHQAETLMDNPLVLIAPLHHPLAAVPRLRWQRLRGEPFILREQGSGTRLAVDAHLAALGLQPRVRLELGDNEAIKQAVAAGMGLGVVSRHALAADPAREGLALPSVQRFPVPSSWSVLWPTGRRLSPAAQAFVAHLHAASAGWAVHS</sequence>
<dbReference type="PANTHER" id="PTHR30126:SF5">
    <property type="entry name" value="HTH-TYPE TRANSCRIPTIONAL ACTIVATOR CMPR"/>
    <property type="match status" value="1"/>
</dbReference>
<organism evidence="6 7">
    <name type="scientific">Ideonella aquatica</name>
    <dbReference type="NCBI Taxonomy" id="2824119"/>
    <lineage>
        <taxon>Bacteria</taxon>
        <taxon>Pseudomonadati</taxon>
        <taxon>Pseudomonadota</taxon>
        <taxon>Betaproteobacteria</taxon>
        <taxon>Burkholderiales</taxon>
        <taxon>Sphaerotilaceae</taxon>
        <taxon>Ideonella</taxon>
    </lineage>
</organism>
<dbReference type="PROSITE" id="PS50931">
    <property type="entry name" value="HTH_LYSR"/>
    <property type="match status" value="1"/>
</dbReference>
<protein>
    <submittedName>
        <fullName evidence="6">LysR family transcriptional regulator</fullName>
    </submittedName>
</protein>
<dbReference type="Gene3D" id="1.10.10.10">
    <property type="entry name" value="Winged helix-like DNA-binding domain superfamily/Winged helix DNA-binding domain"/>
    <property type="match status" value="1"/>
</dbReference>
<dbReference type="InterPro" id="IPR036390">
    <property type="entry name" value="WH_DNA-bd_sf"/>
</dbReference>